<dbReference type="eggNOG" id="COG0582">
    <property type="taxonomic scope" value="Bacteria"/>
</dbReference>
<sequence>MRGRSSYLSTWLNAGADPTEVAKRAGNSVEVLLIRYAKCPDGRQGVADRRIEDLLREYE</sequence>
<name>A0A081XPF8_STRTO</name>
<gene>
    <name evidence="1" type="ORF">BU52_19510</name>
</gene>
<organism evidence="1 2">
    <name type="scientific">Streptomyces toyocaensis</name>
    <dbReference type="NCBI Taxonomy" id="55952"/>
    <lineage>
        <taxon>Bacteria</taxon>
        <taxon>Bacillati</taxon>
        <taxon>Actinomycetota</taxon>
        <taxon>Actinomycetes</taxon>
        <taxon>Kitasatosporales</taxon>
        <taxon>Streptomycetaceae</taxon>
        <taxon>Streptomyces</taxon>
    </lineage>
</organism>
<dbReference type="STRING" id="55952.BU52_19510"/>
<keyword evidence="2" id="KW-1185">Reference proteome</keyword>
<evidence type="ECO:0000313" key="2">
    <source>
        <dbReference type="Proteomes" id="UP000028341"/>
    </source>
</evidence>
<evidence type="ECO:0008006" key="3">
    <source>
        <dbReference type="Google" id="ProtNLM"/>
    </source>
</evidence>
<comment type="caution">
    <text evidence="1">The sequence shown here is derived from an EMBL/GenBank/DDBJ whole genome shotgun (WGS) entry which is preliminary data.</text>
</comment>
<protein>
    <recommendedName>
        <fullName evidence="3">Integrase</fullName>
    </recommendedName>
</protein>
<accession>A0A081XPF8</accession>
<dbReference type="AlphaFoldDB" id="A0A081XPF8"/>
<dbReference type="EMBL" id="JFCB01000017">
    <property type="protein sequence ID" value="KES05431.1"/>
    <property type="molecule type" value="Genomic_DNA"/>
</dbReference>
<evidence type="ECO:0000313" key="1">
    <source>
        <dbReference type="EMBL" id="KES05431.1"/>
    </source>
</evidence>
<dbReference type="Proteomes" id="UP000028341">
    <property type="component" value="Unassembled WGS sequence"/>
</dbReference>
<proteinExistence type="predicted"/>
<reference evidence="1 2" key="1">
    <citation type="submission" date="2014-02" db="EMBL/GenBank/DDBJ databases">
        <title>The genome announcement of Streptomyces toyocaensis NRRL15009.</title>
        <authorList>
            <person name="Hong H.-J."/>
            <person name="Kwun M.J."/>
        </authorList>
    </citation>
    <scope>NUCLEOTIDE SEQUENCE [LARGE SCALE GENOMIC DNA]</scope>
    <source>
        <strain evidence="1 2">NRRL 15009</strain>
    </source>
</reference>